<name>B6IG91_CAEBR</name>
<dbReference type="HOGENOM" id="CLU_1074530_0_0_1"/>
<protein>
    <submittedName>
        <fullName evidence="2">Protein CBG26318</fullName>
    </submittedName>
</protein>
<dbReference type="Proteomes" id="UP000008549">
    <property type="component" value="Unassembled WGS sequence"/>
</dbReference>
<proteinExistence type="predicted"/>
<dbReference type="AlphaFoldDB" id="B6IG91"/>
<sequence>METLRDILEEDNLDPMEIIKGSKEWEVDSEVVTVREASEASEDSKEDSAEVLRYKNEHQYANHFNHFIRVGSEVWAKDSVHNKGLVKTAREDLVASEDVERTREGSEDSQDLVEWEEGCKEDSKSLKGLVDLKDSEETLKMDLVDNSQLNVQLSRMNEFGSNQGFGGNGQGGYGKSQGNSLGGFGGSQGFGGSSQQQGFGGQESQSGFGGGLQGRYEGQSSEGQQNGFNEICKDFNDKTVILCNIYNFDCLFPFGFVHS</sequence>
<feature type="compositionally biased region" description="Low complexity" evidence="1">
    <location>
        <begin position="193"/>
        <end position="206"/>
    </location>
</feature>
<dbReference type="EMBL" id="HE600986">
    <property type="protein sequence ID" value="CAR98921.1"/>
    <property type="molecule type" value="Genomic_DNA"/>
</dbReference>
<reference evidence="2 3" key="1">
    <citation type="journal article" date="2003" name="PLoS Biol.">
        <title>The genome sequence of Caenorhabditis briggsae: a platform for comparative genomics.</title>
        <authorList>
            <person name="Stein L.D."/>
            <person name="Bao Z."/>
            <person name="Blasiar D."/>
            <person name="Blumenthal T."/>
            <person name="Brent M.R."/>
            <person name="Chen N."/>
            <person name="Chinwalla A."/>
            <person name="Clarke L."/>
            <person name="Clee C."/>
            <person name="Coghlan A."/>
            <person name="Coulson A."/>
            <person name="D'Eustachio P."/>
            <person name="Fitch D.H."/>
            <person name="Fulton L.A."/>
            <person name="Fulton R.E."/>
            <person name="Griffiths-Jones S."/>
            <person name="Harris T.W."/>
            <person name="Hillier L.W."/>
            <person name="Kamath R."/>
            <person name="Kuwabara P.E."/>
            <person name="Mardis E.R."/>
            <person name="Marra M.A."/>
            <person name="Miner T.L."/>
            <person name="Minx P."/>
            <person name="Mullikin J.C."/>
            <person name="Plumb R.W."/>
            <person name="Rogers J."/>
            <person name="Schein J.E."/>
            <person name="Sohrmann M."/>
            <person name="Spieth J."/>
            <person name="Stajich J.E."/>
            <person name="Wei C."/>
            <person name="Willey D."/>
            <person name="Wilson R.K."/>
            <person name="Durbin R."/>
            <person name="Waterston R.H."/>
        </authorList>
    </citation>
    <scope>NUCLEOTIDE SEQUENCE [LARGE SCALE GENOMIC DNA]</scope>
    <source>
        <strain evidence="2 3">AF16</strain>
    </source>
</reference>
<reference evidence="2 3" key="2">
    <citation type="journal article" date="2011" name="PLoS Genet.">
        <title>Caenorhabditis briggsae recombinant inbred line genotypes reveal inter-strain incompatibility and the evolution of recombination.</title>
        <authorList>
            <person name="Ross J.A."/>
            <person name="Koboldt D.C."/>
            <person name="Staisch J.E."/>
            <person name="Chamberlin H.M."/>
            <person name="Gupta B.P."/>
            <person name="Miller R.D."/>
            <person name="Baird S.E."/>
            <person name="Haag E.S."/>
        </authorList>
    </citation>
    <scope>NUCLEOTIDE SEQUENCE [LARGE SCALE GENOMIC DNA]</scope>
    <source>
        <strain evidence="2 3">AF16</strain>
    </source>
</reference>
<feature type="region of interest" description="Disordered" evidence="1">
    <location>
        <begin position="184"/>
        <end position="223"/>
    </location>
</feature>
<evidence type="ECO:0000256" key="1">
    <source>
        <dbReference type="SAM" id="MobiDB-lite"/>
    </source>
</evidence>
<dbReference type="RefSeq" id="XP_045098488.1">
    <property type="nucleotide sequence ID" value="XM_045235614.1"/>
</dbReference>
<dbReference type="InParanoid" id="B6IG91"/>
<evidence type="ECO:0000313" key="2">
    <source>
        <dbReference type="EMBL" id="CAR98921.1"/>
    </source>
</evidence>
<organism evidence="2 3">
    <name type="scientific">Caenorhabditis briggsae</name>
    <dbReference type="NCBI Taxonomy" id="6238"/>
    <lineage>
        <taxon>Eukaryota</taxon>
        <taxon>Metazoa</taxon>
        <taxon>Ecdysozoa</taxon>
        <taxon>Nematoda</taxon>
        <taxon>Chromadorea</taxon>
        <taxon>Rhabditida</taxon>
        <taxon>Rhabditina</taxon>
        <taxon>Rhabditomorpha</taxon>
        <taxon>Rhabditoidea</taxon>
        <taxon>Rhabditidae</taxon>
        <taxon>Peloderinae</taxon>
        <taxon>Caenorhabditis</taxon>
    </lineage>
</organism>
<dbReference type="CTD" id="68917799"/>
<evidence type="ECO:0000313" key="4">
    <source>
        <dbReference type="WormBase" id="CBG26318"/>
    </source>
</evidence>
<gene>
    <name evidence="2 4" type="ORF">CBG26318</name>
    <name evidence="2" type="ORF">CBG_26318</name>
</gene>
<evidence type="ECO:0000313" key="3">
    <source>
        <dbReference type="Proteomes" id="UP000008549"/>
    </source>
</evidence>
<dbReference type="GeneID" id="68917799"/>
<dbReference type="WormBase" id="CBG26318">
    <property type="protein sequence ID" value="CBP41362"/>
    <property type="gene ID" value="WBGene00087732"/>
</dbReference>
<accession>B6IG91</accession>
<keyword evidence="3" id="KW-1185">Reference proteome</keyword>
<dbReference type="KEGG" id="cbr:CBG_26318"/>